<feature type="transmembrane region" description="Helical" evidence="6">
    <location>
        <begin position="257"/>
        <end position="278"/>
    </location>
</feature>
<evidence type="ECO:0000256" key="1">
    <source>
        <dbReference type="ARBA" id="ARBA00004651"/>
    </source>
</evidence>
<dbReference type="NCBIfam" id="TIGR00704">
    <property type="entry name" value="NaPi_cotrn_rel"/>
    <property type="match status" value="1"/>
</dbReference>
<evidence type="ECO:0000256" key="4">
    <source>
        <dbReference type="ARBA" id="ARBA00022989"/>
    </source>
</evidence>
<dbReference type="Pfam" id="PF02690">
    <property type="entry name" value="Na_Pi_cotrans"/>
    <property type="match status" value="1"/>
</dbReference>
<evidence type="ECO:0000313" key="9">
    <source>
        <dbReference type="Proteomes" id="UP000515819"/>
    </source>
</evidence>
<feature type="transmembrane region" description="Helical" evidence="6">
    <location>
        <begin position="84"/>
        <end position="104"/>
    </location>
</feature>
<organism evidence="8 9">
    <name type="scientific">Wujia chipingensis</name>
    <dbReference type="NCBI Taxonomy" id="2763670"/>
    <lineage>
        <taxon>Bacteria</taxon>
        <taxon>Bacillati</taxon>
        <taxon>Bacillota</taxon>
        <taxon>Clostridia</taxon>
        <taxon>Lachnospirales</taxon>
        <taxon>Lachnospiraceae</taxon>
        <taxon>Wujia</taxon>
    </lineage>
</organism>
<gene>
    <name evidence="8" type="ORF">H9Q76_12430</name>
</gene>
<evidence type="ECO:0000256" key="5">
    <source>
        <dbReference type="ARBA" id="ARBA00023136"/>
    </source>
</evidence>
<feature type="transmembrane region" description="Helical" evidence="6">
    <location>
        <begin position="218"/>
        <end position="245"/>
    </location>
</feature>
<dbReference type="KEGG" id="wcp:H9Q76_12430"/>
<keyword evidence="3 6" id="KW-0812">Transmembrane</keyword>
<dbReference type="SUPFAM" id="SSF109755">
    <property type="entry name" value="PhoU-like"/>
    <property type="match status" value="1"/>
</dbReference>
<feature type="transmembrane region" description="Helical" evidence="6">
    <location>
        <begin position="49"/>
        <end position="72"/>
    </location>
</feature>
<feature type="transmembrane region" description="Helical" evidence="6">
    <location>
        <begin position="116"/>
        <end position="136"/>
    </location>
</feature>
<keyword evidence="4 6" id="KW-1133">Transmembrane helix</keyword>
<dbReference type="PANTHER" id="PTHR10010:SF46">
    <property type="entry name" value="SODIUM-DEPENDENT PHOSPHATE TRANSPORT PROTEIN 2B"/>
    <property type="match status" value="1"/>
</dbReference>
<dbReference type="EMBL" id="CP060632">
    <property type="protein sequence ID" value="QNL99503.1"/>
    <property type="molecule type" value="Genomic_DNA"/>
</dbReference>
<dbReference type="RefSeq" id="WP_249321245.1">
    <property type="nucleotide sequence ID" value="NZ_CP060632.1"/>
</dbReference>
<evidence type="ECO:0000256" key="2">
    <source>
        <dbReference type="ARBA" id="ARBA00022475"/>
    </source>
</evidence>
<feature type="transmembrane region" description="Helical" evidence="6">
    <location>
        <begin position="186"/>
        <end position="212"/>
    </location>
</feature>
<dbReference type="AlphaFoldDB" id="A0A7G9FLS2"/>
<dbReference type="InterPro" id="IPR003841">
    <property type="entry name" value="Na/Pi_transpt"/>
</dbReference>
<feature type="transmembrane region" description="Helical" evidence="6">
    <location>
        <begin position="6"/>
        <end position="28"/>
    </location>
</feature>
<feature type="domain" description="PhoU" evidence="7">
    <location>
        <begin position="472"/>
        <end position="550"/>
    </location>
</feature>
<dbReference type="GO" id="GO:0005886">
    <property type="term" value="C:plasma membrane"/>
    <property type="evidence" value="ECO:0007669"/>
    <property type="project" value="UniProtKB-SubCell"/>
</dbReference>
<proteinExistence type="predicted"/>
<dbReference type="Pfam" id="PF01895">
    <property type="entry name" value="PhoU"/>
    <property type="match status" value="2"/>
</dbReference>
<feature type="transmembrane region" description="Helical" evidence="6">
    <location>
        <begin position="290"/>
        <end position="314"/>
    </location>
</feature>
<feature type="domain" description="PhoU" evidence="7">
    <location>
        <begin position="362"/>
        <end position="445"/>
    </location>
</feature>
<name>A0A7G9FLS2_9FIRM</name>
<feature type="transmembrane region" description="Helical" evidence="6">
    <location>
        <begin position="148"/>
        <end position="166"/>
    </location>
</feature>
<evidence type="ECO:0000313" key="8">
    <source>
        <dbReference type="EMBL" id="QNL99503.1"/>
    </source>
</evidence>
<reference evidence="8 9" key="1">
    <citation type="submission" date="2020-08" db="EMBL/GenBank/DDBJ databases">
        <authorList>
            <person name="Liu C."/>
            <person name="Sun Q."/>
        </authorList>
    </citation>
    <scope>NUCLEOTIDE SEQUENCE [LARGE SCALE GENOMIC DNA]</scope>
    <source>
        <strain evidence="8 9">NSJ-4</strain>
    </source>
</reference>
<keyword evidence="2" id="KW-1003">Cell membrane</keyword>
<comment type="subcellular location">
    <subcellularLocation>
        <location evidence="1">Cell membrane</location>
        <topology evidence="1">Multi-pass membrane protein</topology>
    </subcellularLocation>
</comment>
<dbReference type="NCBIfam" id="NF037997">
    <property type="entry name" value="Na_Pi_symport"/>
    <property type="match status" value="1"/>
</dbReference>
<dbReference type="Proteomes" id="UP000515819">
    <property type="component" value="Chromosome"/>
</dbReference>
<dbReference type="GO" id="GO:0044341">
    <property type="term" value="P:sodium-dependent phosphate transport"/>
    <property type="evidence" value="ECO:0007669"/>
    <property type="project" value="InterPro"/>
</dbReference>
<dbReference type="GO" id="GO:0005436">
    <property type="term" value="F:sodium:phosphate symporter activity"/>
    <property type="evidence" value="ECO:0007669"/>
    <property type="project" value="InterPro"/>
</dbReference>
<dbReference type="InterPro" id="IPR038078">
    <property type="entry name" value="PhoU-like_sf"/>
</dbReference>
<protein>
    <submittedName>
        <fullName evidence="8">Na/Pi cotransporter family protein</fullName>
    </submittedName>
</protein>
<keyword evidence="9" id="KW-1185">Reference proteome</keyword>
<dbReference type="Gene3D" id="1.20.58.220">
    <property type="entry name" value="Phosphate transport system protein phou homolog 2, domain 2"/>
    <property type="match status" value="1"/>
</dbReference>
<dbReference type="PANTHER" id="PTHR10010">
    <property type="entry name" value="SOLUTE CARRIER FAMILY 34 SODIUM PHOSPHATE , MEMBER 2-RELATED"/>
    <property type="match status" value="1"/>
</dbReference>
<keyword evidence="5 6" id="KW-0472">Membrane</keyword>
<evidence type="ECO:0000259" key="7">
    <source>
        <dbReference type="Pfam" id="PF01895"/>
    </source>
</evidence>
<dbReference type="InterPro" id="IPR026022">
    <property type="entry name" value="PhoU_dom"/>
</dbReference>
<sequence length="590" mass="64807">MDIFDVLSMVGGLALFLYGMHIMGDALAKMSGGKLEKVLERLTSNKWSAVLLGAGVTAVIQSSGATTVMVVGFVNSGIMKLSQAVGIIMGANIGTTATSWLLSLSGIDGGSFFLQMLKPTSFTPILAVIGAILVVFCKSEKKHNIGTILLGFAILMYGMTAMSSAVEPLKDVPQFTQILTKFENPLLGVIAGFVLTTIMQSSSVSVGILQALCSTGAVSYALALPIIMGQNIGSCTTAMISSVGASKDAKRAAAVHFYFNVIGTVVFMLVFYISNAFVHYAFLPQAANEVGIATIHSIFNIAATIVLLPLSGFLEFLAVKTIKDDDEEEDELSKHDKVLQLLDPVFLERPGFAIMQCRKVASEMAELSMKSVGRAVGLLTAYDEEIAERIRKEEDTVDKYEDQLGTYLLRLSTKDLSKEDGHRLSLMLHSLGDIERISDLAVNILLAVEQMHKKELIFSKKAMDELAVYSKALKDILTMTVNAFEQNDRYKAALVQPLEELMDDMNKELKKRHVKRLRKGKCTIELGLSLSDISDTYERISDHCSNIATCVIQVEDDELDAHEHRKEVKEQDAKWYDEQYRAYEQKYALP</sequence>
<dbReference type="InterPro" id="IPR004633">
    <property type="entry name" value="NaPi_cotrn-rel/YqeW-like"/>
</dbReference>
<evidence type="ECO:0000256" key="6">
    <source>
        <dbReference type="SAM" id="Phobius"/>
    </source>
</evidence>
<accession>A0A7G9FLS2</accession>
<evidence type="ECO:0000256" key="3">
    <source>
        <dbReference type="ARBA" id="ARBA00022692"/>
    </source>
</evidence>